<protein>
    <submittedName>
        <fullName evidence="1">Uncharacterized protein</fullName>
    </submittedName>
</protein>
<accession>A0A2P6SBZ4</accession>
<sequence>MSSAAEVISPILLPSLLFYFFLNPPHLNPQTPLSFANCSKLHPFDATRVTSPRPDPSPGHD</sequence>
<proteinExistence type="predicted"/>
<evidence type="ECO:0000313" key="2">
    <source>
        <dbReference type="Proteomes" id="UP000238479"/>
    </source>
</evidence>
<dbReference type="Proteomes" id="UP000238479">
    <property type="component" value="Chromosome 1"/>
</dbReference>
<evidence type="ECO:0000313" key="1">
    <source>
        <dbReference type="EMBL" id="PRQ56208.1"/>
    </source>
</evidence>
<comment type="caution">
    <text evidence="1">The sequence shown here is derived from an EMBL/GenBank/DDBJ whole genome shotgun (WGS) entry which is preliminary data.</text>
</comment>
<dbReference type="AlphaFoldDB" id="A0A2P6SBZ4"/>
<keyword evidence="2" id="KW-1185">Reference proteome</keyword>
<organism evidence="1 2">
    <name type="scientific">Rosa chinensis</name>
    <name type="common">China rose</name>
    <dbReference type="NCBI Taxonomy" id="74649"/>
    <lineage>
        <taxon>Eukaryota</taxon>
        <taxon>Viridiplantae</taxon>
        <taxon>Streptophyta</taxon>
        <taxon>Embryophyta</taxon>
        <taxon>Tracheophyta</taxon>
        <taxon>Spermatophyta</taxon>
        <taxon>Magnoliopsida</taxon>
        <taxon>eudicotyledons</taxon>
        <taxon>Gunneridae</taxon>
        <taxon>Pentapetalae</taxon>
        <taxon>rosids</taxon>
        <taxon>fabids</taxon>
        <taxon>Rosales</taxon>
        <taxon>Rosaceae</taxon>
        <taxon>Rosoideae</taxon>
        <taxon>Rosoideae incertae sedis</taxon>
        <taxon>Rosa</taxon>
    </lineage>
</organism>
<reference evidence="1 2" key="1">
    <citation type="journal article" date="2018" name="Nat. Genet.">
        <title>The Rosa genome provides new insights in the design of modern roses.</title>
        <authorList>
            <person name="Bendahmane M."/>
        </authorList>
    </citation>
    <scope>NUCLEOTIDE SEQUENCE [LARGE SCALE GENOMIC DNA]</scope>
    <source>
        <strain evidence="2">cv. Old Blush</strain>
    </source>
</reference>
<dbReference type="EMBL" id="PDCK01000039">
    <property type="protein sequence ID" value="PRQ56208.1"/>
    <property type="molecule type" value="Genomic_DNA"/>
</dbReference>
<gene>
    <name evidence="1" type="ORF">RchiOBHm_Chr1g0333271</name>
</gene>
<name>A0A2P6SBZ4_ROSCH</name>
<dbReference type="Gramene" id="PRQ56208">
    <property type="protein sequence ID" value="PRQ56208"/>
    <property type="gene ID" value="RchiOBHm_Chr1g0333271"/>
</dbReference>